<dbReference type="AlphaFoldDB" id="A0A0G1JNN6"/>
<sequence>MSGITFSYVPGKCLICQVKPASINLFCEDCAPKSNKTVTIDEQTALLRRITNQTILIKDMKPGETGYTEANSIFEIENCLFIVGSNYVSPEKNGQKTAKITMEEGYVVIHRQTVDEDGILPELPDDLEEGVLIFQAVISD</sequence>
<proteinExistence type="predicted"/>
<organism evidence="1 2">
    <name type="scientific">Candidatus Collierbacteria bacterium GW2011_GWB1_44_6</name>
    <dbReference type="NCBI Taxonomy" id="1618384"/>
    <lineage>
        <taxon>Bacteria</taxon>
        <taxon>Candidatus Collieribacteriota</taxon>
    </lineage>
</organism>
<comment type="caution">
    <text evidence="1">The sequence shown here is derived from an EMBL/GenBank/DDBJ whole genome shotgun (WGS) entry which is preliminary data.</text>
</comment>
<accession>A0A0G1JNN6</accession>
<dbReference type="STRING" id="1618384.UW68_C0016G0006"/>
<gene>
    <name evidence="1" type="ORF">UW68_C0016G0006</name>
</gene>
<name>A0A0G1JNN6_9BACT</name>
<protein>
    <submittedName>
        <fullName evidence="1">Uncharacterized protein</fullName>
    </submittedName>
</protein>
<dbReference type="Proteomes" id="UP000034835">
    <property type="component" value="Unassembled WGS sequence"/>
</dbReference>
<reference evidence="1 2" key="1">
    <citation type="journal article" date="2015" name="Nature">
        <title>rRNA introns, odd ribosomes, and small enigmatic genomes across a large radiation of phyla.</title>
        <authorList>
            <person name="Brown C.T."/>
            <person name="Hug L.A."/>
            <person name="Thomas B.C."/>
            <person name="Sharon I."/>
            <person name="Castelle C.J."/>
            <person name="Singh A."/>
            <person name="Wilkins M.J."/>
            <person name="Williams K.H."/>
            <person name="Banfield J.F."/>
        </authorList>
    </citation>
    <scope>NUCLEOTIDE SEQUENCE [LARGE SCALE GENOMIC DNA]</scope>
</reference>
<evidence type="ECO:0000313" key="1">
    <source>
        <dbReference type="EMBL" id="KKT73126.1"/>
    </source>
</evidence>
<evidence type="ECO:0000313" key="2">
    <source>
        <dbReference type="Proteomes" id="UP000034835"/>
    </source>
</evidence>
<dbReference type="EMBL" id="LCJG01000016">
    <property type="protein sequence ID" value="KKT73126.1"/>
    <property type="molecule type" value="Genomic_DNA"/>
</dbReference>